<feature type="compositionally biased region" description="Basic residues" evidence="1">
    <location>
        <begin position="1"/>
        <end position="19"/>
    </location>
</feature>
<evidence type="ECO:0000313" key="2">
    <source>
        <dbReference type="EMBL" id="VVE47145.1"/>
    </source>
</evidence>
<dbReference type="Proteomes" id="UP000333828">
    <property type="component" value="Unassembled WGS sequence"/>
</dbReference>
<feature type="region of interest" description="Disordered" evidence="1">
    <location>
        <begin position="1"/>
        <end position="28"/>
    </location>
</feature>
<reference evidence="2 3" key="1">
    <citation type="submission" date="2019-08" db="EMBL/GenBank/DDBJ databases">
        <authorList>
            <person name="Peeters C."/>
        </authorList>
    </citation>
    <scope>NUCLEOTIDE SEQUENCE [LARGE SCALE GENOMIC DNA]</scope>
    <source>
        <strain evidence="2 3">LMG 31115</strain>
    </source>
</reference>
<organism evidence="2 3">
    <name type="scientific">Pandoraea iniqua</name>
    <dbReference type="NCBI Taxonomy" id="2508288"/>
    <lineage>
        <taxon>Bacteria</taxon>
        <taxon>Pseudomonadati</taxon>
        <taxon>Pseudomonadota</taxon>
        <taxon>Betaproteobacteria</taxon>
        <taxon>Burkholderiales</taxon>
        <taxon>Burkholderiaceae</taxon>
        <taxon>Pandoraea</taxon>
    </lineage>
</organism>
<proteinExistence type="predicted"/>
<name>A0A5E4YFL3_9BURK</name>
<evidence type="ECO:0000313" key="3">
    <source>
        <dbReference type="Proteomes" id="UP000333828"/>
    </source>
</evidence>
<sequence length="177" mass="19042">MCRKPSGRCPISRRSKAPTHKGTGGSFTPSYTKTGNLLNFSKDALLISGTYGSDLAQVFMACARYGCVQNEEGLLSRIIAMGSNVEISTVTGGVAAVADLYIANGQNIGALKRHKEVDEFLTANRIPRWEDALTDPLDAGTVTHAAVKDALHRLVCATLTSFRCRPIIVCTREPNLT</sequence>
<keyword evidence="3" id="KW-1185">Reference proteome</keyword>
<dbReference type="EMBL" id="CABPSI010000005">
    <property type="protein sequence ID" value="VVE47145.1"/>
    <property type="molecule type" value="Genomic_DNA"/>
</dbReference>
<gene>
    <name evidence="2" type="ORF">PIN31115_04450</name>
</gene>
<dbReference type="AlphaFoldDB" id="A0A5E4YFL3"/>
<accession>A0A5E4YFL3</accession>
<evidence type="ECO:0000256" key="1">
    <source>
        <dbReference type="SAM" id="MobiDB-lite"/>
    </source>
</evidence>
<dbReference type="RefSeq" id="WP_174996213.1">
    <property type="nucleotide sequence ID" value="NZ_CABPSI010000005.1"/>
</dbReference>
<protein>
    <submittedName>
        <fullName evidence="2">Uncharacterized protein</fullName>
    </submittedName>
</protein>